<comment type="caution">
    <text evidence="2">The sequence shown here is derived from an EMBL/GenBank/DDBJ whole genome shotgun (WGS) entry which is preliminary data.</text>
</comment>
<evidence type="ECO:0000313" key="2">
    <source>
        <dbReference type="EMBL" id="TGD95770.1"/>
    </source>
</evidence>
<protein>
    <submittedName>
        <fullName evidence="2">Uncharacterized protein</fullName>
    </submittedName>
</protein>
<evidence type="ECO:0000313" key="3">
    <source>
        <dbReference type="Proteomes" id="UP000297535"/>
    </source>
</evidence>
<name>A0A4Z0NI43_9HYPH</name>
<feature type="compositionally biased region" description="Low complexity" evidence="1">
    <location>
        <begin position="134"/>
        <end position="147"/>
    </location>
</feature>
<accession>A0A4Z0NI43</accession>
<feature type="compositionally biased region" description="Polar residues" evidence="1">
    <location>
        <begin position="43"/>
        <end position="58"/>
    </location>
</feature>
<evidence type="ECO:0000256" key="1">
    <source>
        <dbReference type="SAM" id="MobiDB-lite"/>
    </source>
</evidence>
<organism evidence="2 3">
    <name type="scientific">Methylobacterium nonmethylotrophicum</name>
    <dbReference type="NCBI Taxonomy" id="1141884"/>
    <lineage>
        <taxon>Bacteria</taxon>
        <taxon>Pseudomonadati</taxon>
        <taxon>Pseudomonadota</taxon>
        <taxon>Alphaproteobacteria</taxon>
        <taxon>Hyphomicrobiales</taxon>
        <taxon>Methylobacteriaceae</taxon>
        <taxon>Methylobacterium</taxon>
    </lineage>
</organism>
<dbReference type="OrthoDB" id="9955561at2"/>
<dbReference type="Proteomes" id="UP000297535">
    <property type="component" value="Unassembled WGS sequence"/>
</dbReference>
<gene>
    <name evidence="2" type="ORF">EU555_26410</name>
</gene>
<feature type="region of interest" description="Disordered" evidence="1">
    <location>
        <begin position="24"/>
        <end position="171"/>
    </location>
</feature>
<reference evidence="2 3" key="1">
    <citation type="submission" date="2019-04" db="EMBL/GenBank/DDBJ databases">
        <authorList>
            <person name="Feng G."/>
            <person name="Zhu H."/>
        </authorList>
    </citation>
    <scope>NUCLEOTIDE SEQUENCE [LARGE SCALE GENOMIC DNA]</scope>
    <source>
        <strain evidence="2 3">6HR-1</strain>
    </source>
</reference>
<dbReference type="EMBL" id="SRLB01000025">
    <property type="protein sequence ID" value="TGD95770.1"/>
    <property type="molecule type" value="Genomic_DNA"/>
</dbReference>
<keyword evidence="3" id="KW-1185">Reference proteome</keyword>
<dbReference type="RefSeq" id="WP_135418366.1">
    <property type="nucleotide sequence ID" value="NZ_SRLB01000025.1"/>
</dbReference>
<proteinExistence type="predicted"/>
<dbReference type="AlphaFoldDB" id="A0A4Z0NI43"/>
<sequence length="171" mass="17325">MASLTSFSSLTSLARLRTFSAVVPAEPGPAHAGSATDQEKTGSSKTITPASSAPQSIIWSPAPADRVSLTTILTLQAAPSHEQPQEEGTHPAANQAGAAEEEAGGSRASPKSQPAAVTTGGPGAVREADLAGEAANLQNVNLQNAKNRNGIGSSARALGYQSPRSLRDLFA</sequence>